<dbReference type="Proteomes" id="UP000503129">
    <property type="component" value="Chromosome"/>
</dbReference>
<organism evidence="1 2">
    <name type="scientific">Brasilonema sennae CENA114</name>
    <dbReference type="NCBI Taxonomy" id="415709"/>
    <lineage>
        <taxon>Bacteria</taxon>
        <taxon>Bacillati</taxon>
        <taxon>Cyanobacteriota</taxon>
        <taxon>Cyanophyceae</taxon>
        <taxon>Nostocales</taxon>
        <taxon>Scytonemataceae</taxon>
        <taxon>Brasilonema</taxon>
        <taxon>Bromeliae group (in: Brasilonema)</taxon>
    </lineage>
</organism>
<sequence length="129" mass="14932">MNLAVELPSGKILNLSRFIALIPLTTTSNNYNLILEGYSAPITLEPDDAEALKKLLQLDKDLVTANQLELDRQKRLKQNQRAIALLKQRIQRHENMSEAESLHREEIFENFKQIIDAERFPEQKLYSQS</sequence>
<name>A0A856MKS5_9CYAN</name>
<keyword evidence="2" id="KW-1185">Reference proteome</keyword>
<dbReference type="KEGG" id="bsen:DP114_27520"/>
<protein>
    <submittedName>
        <fullName evidence="1">Uncharacterized protein</fullName>
    </submittedName>
</protein>
<dbReference type="RefSeq" id="WP_169265991.1">
    <property type="nucleotide sequence ID" value="NZ_CAWOXK010000001.1"/>
</dbReference>
<accession>A0A856MKS5</accession>
<evidence type="ECO:0000313" key="2">
    <source>
        <dbReference type="Proteomes" id="UP000503129"/>
    </source>
</evidence>
<dbReference type="EMBL" id="CP030118">
    <property type="protein sequence ID" value="QDL11142.1"/>
    <property type="molecule type" value="Genomic_DNA"/>
</dbReference>
<evidence type="ECO:0000313" key="1">
    <source>
        <dbReference type="EMBL" id="QDL11142.1"/>
    </source>
</evidence>
<reference evidence="1 2" key="1">
    <citation type="submission" date="2018-06" db="EMBL/GenBank/DDBJ databases">
        <title>Comparative genomics of Brasilonema spp. strains.</title>
        <authorList>
            <person name="Alvarenga D.O."/>
            <person name="Fiore M.F."/>
            <person name="Varani A.M."/>
        </authorList>
    </citation>
    <scope>NUCLEOTIDE SEQUENCE [LARGE SCALE GENOMIC DNA]</scope>
    <source>
        <strain evidence="1 2">CENA114</strain>
    </source>
</reference>
<proteinExistence type="predicted"/>
<dbReference type="AlphaFoldDB" id="A0A856MKS5"/>
<gene>
    <name evidence="1" type="ORF">DP114_27520</name>
</gene>